<reference evidence="1 2" key="1">
    <citation type="submission" date="2016-11" db="EMBL/GenBank/DDBJ databases">
        <authorList>
            <person name="Jaros S."/>
            <person name="Januszkiewicz K."/>
            <person name="Wedrychowicz H."/>
        </authorList>
    </citation>
    <scope>NUCLEOTIDE SEQUENCE [LARGE SCALE GENOMIC DNA]</scope>
    <source>
        <strain evidence="1 2">DSM 3090</strain>
    </source>
</reference>
<evidence type="ECO:0000313" key="1">
    <source>
        <dbReference type="EMBL" id="SHJ59005.1"/>
    </source>
</evidence>
<dbReference type="Proteomes" id="UP000183952">
    <property type="component" value="Unassembled WGS sequence"/>
</dbReference>
<dbReference type="AlphaFoldDB" id="A0A1M6KJA2"/>
<sequence>MSVWKFARLEAIENTVFNNALEKFYGLGVDGLVRENIQNAMDAKLIDNITPVEVYIELGEVYSSNIPGIDEIRDRICHLKGENNYSRGTIEHMKREQGKLLVPYISFEDSNTRGLTGAKNGQNFHVNDTWGAYAYKKGVHPQEDDEEKESLRGGSHGIGKIASNAASDLHIMFFANCDENGDKHLGGTVQLIEHQYNGEFYRDTGYFSDEIGNVLYPYENKFGNIFKKDTRGLKIIIPFLRKQNNDEKSVICSVCDNFFIAIIEKN</sequence>
<gene>
    <name evidence="1" type="ORF">SAMN02745248_00490</name>
</gene>
<dbReference type="STRING" id="1121331.SAMN02745248_00490"/>
<dbReference type="EMBL" id="FRAD01000004">
    <property type="protein sequence ID" value="SHJ59005.1"/>
    <property type="molecule type" value="Genomic_DNA"/>
</dbReference>
<proteinExistence type="predicted"/>
<accession>A0A1M6KJA2</accession>
<protein>
    <submittedName>
        <fullName evidence="1">Uncharacterized protein</fullName>
    </submittedName>
</protein>
<evidence type="ECO:0000313" key="2">
    <source>
        <dbReference type="Proteomes" id="UP000183952"/>
    </source>
</evidence>
<dbReference type="OrthoDB" id="1395829at2"/>
<keyword evidence="2" id="KW-1185">Reference proteome</keyword>
<name>A0A1M6KJA2_9CLOT</name>
<organism evidence="1 2">
    <name type="scientific">Hathewaya proteolytica DSM 3090</name>
    <dbReference type="NCBI Taxonomy" id="1121331"/>
    <lineage>
        <taxon>Bacteria</taxon>
        <taxon>Bacillati</taxon>
        <taxon>Bacillota</taxon>
        <taxon>Clostridia</taxon>
        <taxon>Eubacteriales</taxon>
        <taxon>Clostridiaceae</taxon>
        <taxon>Hathewaya</taxon>
    </lineage>
</organism>
<dbReference type="RefSeq" id="WP_084671983.1">
    <property type="nucleotide sequence ID" value="NZ_FRAD01000004.1"/>
</dbReference>